<dbReference type="InterPro" id="IPR043519">
    <property type="entry name" value="NT_sf"/>
</dbReference>
<proteinExistence type="predicted"/>
<evidence type="ECO:0000313" key="1">
    <source>
        <dbReference type="EMBL" id="DAD81511.1"/>
    </source>
</evidence>
<sequence>MGVSNPSCFITIKNVNDMNNFVIDTPDNFWQIRWLDKYMEGHKGFIAGGCFKNILSGERVKDIDIFFESESDFQEAIDSFNDEKHQKEGWKFRYRNEKACAFQKEGEKVWIEFIESEFGKPKEILRSFDFTVTKMAYYKEPKYEEKEDDYSPSSSASIVAYEYKLLYHEKFFEHLHMKRLVIDENIPFPVSTWERSYRYKGYGYNMCRETKKKLLQAIKGVNVEEEDISLYTTGGWD</sequence>
<name>A0A8S5MHJ1_9CAUD</name>
<dbReference type="Pfam" id="PF26128">
    <property type="entry name" value="Gad2"/>
    <property type="match status" value="1"/>
</dbReference>
<organism evidence="1">
    <name type="scientific">Podoviridae sp. ct1h53</name>
    <dbReference type="NCBI Taxonomy" id="2826536"/>
    <lineage>
        <taxon>Viruses</taxon>
        <taxon>Duplodnaviria</taxon>
        <taxon>Heunggongvirae</taxon>
        <taxon>Uroviricota</taxon>
        <taxon>Caudoviricetes</taxon>
    </lineage>
</organism>
<protein>
    <submittedName>
        <fullName evidence="1">Uncharacterized protein</fullName>
    </submittedName>
</protein>
<dbReference type="EMBL" id="BK014902">
    <property type="protein sequence ID" value="DAD81511.1"/>
    <property type="molecule type" value="Genomic_DNA"/>
</dbReference>
<dbReference type="Gene3D" id="3.30.460.10">
    <property type="entry name" value="Beta Polymerase, domain 2"/>
    <property type="match status" value="1"/>
</dbReference>
<reference evidence="1" key="1">
    <citation type="journal article" date="2021" name="Proc. Natl. Acad. Sci. U.S.A.">
        <title>A Catalog of Tens of Thousands of Viruses from Human Metagenomes Reveals Hidden Associations with Chronic Diseases.</title>
        <authorList>
            <person name="Tisza M.J."/>
            <person name="Buck C.B."/>
        </authorList>
    </citation>
    <scope>NUCLEOTIDE SEQUENCE</scope>
    <source>
        <strain evidence="1">Ct1h53</strain>
    </source>
</reference>
<accession>A0A8S5MHJ1</accession>